<dbReference type="Proteomes" id="UP000887574">
    <property type="component" value="Unplaced"/>
</dbReference>
<proteinExistence type="predicted"/>
<organism evidence="1 2">
    <name type="scientific">Ditylenchus dipsaci</name>
    <dbReference type="NCBI Taxonomy" id="166011"/>
    <lineage>
        <taxon>Eukaryota</taxon>
        <taxon>Metazoa</taxon>
        <taxon>Ecdysozoa</taxon>
        <taxon>Nematoda</taxon>
        <taxon>Chromadorea</taxon>
        <taxon>Rhabditida</taxon>
        <taxon>Tylenchina</taxon>
        <taxon>Tylenchomorpha</taxon>
        <taxon>Sphaerularioidea</taxon>
        <taxon>Anguinidae</taxon>
        <taxon>Anguininae</taxon>
        <taxon>Ditylenchus</taxon>
    </lineage>
</organism>
<evidence type="ECO:0000313" key="2">
    <source>
        <dbReference type="WBParaSite" id="jg5284"/>
    </source>
</evidence>
<dbReference type="WBParaSite" id="jg5284">
    <property type="protein sequence ID" value="jg5284"/>
    <property type="gene ID" value="jg5284"/>
</dbReference>
<protein>
    <submittedName>
        <fullName evidence="2">Uncharacterized protein</fullName>
    </submittedName>
</protein>
<evidence type="ECO:0000313" key="1">
    <source>
        <dbReference type="Proteomes" id="UP000887574"/>
    </source>
</evidence>
<keyword evidence="1" id="KW-1185">Reference proteome</keyword>
<accession>A0A915EH42</accession>
<dbReference type="AlphaFoldDB" id="A0A915EH42"/>
<sequence length="165" mass="19122">MPAMMRSLVHYTIRKYFDLSIAKYVHKYSGPLLFIRRWDDEIIITEDLMDATGRRASNRANELLISFLGARYPGLLQKKADEDHVREWLELDPQSRIISFNTSEPKIPKNLMEASQDRRLVLIEQLCNKHFVDFEASHNVPLASLFFNIPAAVVIAEEMVKESKS</sequence>
<name>A0A915EH42_9BILA</name>
<reference evidence="2" key="1">
    <citation type="submission" date="2022-11" db="UniProtKB">
        <authorList>
            <consortium name="WormBaseParasite"/>
        </authorList>
    </citation>
    <scope>IDENTIFICATION</scope>
</reference>